<dbReference type="InterPro" id="IPR011009">
    <property type="entry name" value="Kinase-like_dom_sf"/>
</dbReference>
<dbReference type="PANTHER" id="PTHR22603">
    <property type="entry name" value="CHOLINE/ETHANOALAMINE KINASE"/>
    <property type="match status" value="1"/>
</dbReference>
<dbReference type="GO" id="GO:0004305">
    <property type="term" value="F:ethanolamine kinase activity"/>
    <property type="evidence" value="ECO:0007669"/>
    <property type="project" value="TreeGrafter"/>
</dbReference>
<keyword evidence="1" id="KW-0808">Transferase</keyword>
<gene>
    <name evidence="1" type="ORF">HDIA_4736</name>
</gene>
<dbReference type="EMBL" id="LT960614">
    <property type="protein sequence ID" value="SON58277.1"/>
    <property type="molecule type" value="Genomic_DNA"/>
</dbReference>
<proteinExistence type="predicted"/>
<dbReference type="SUPFAM" id="SSF56112">
    <property type="entry name" value="Protein kinase-like (PK-like)"/>
    <property type="match status" value="1"/>
</dbReference>
<protein>
    <submittedName>
        <fullName evidence="1">Thiamine kinase</fullName>
    </submittedName>
</protein>
<name>A0A2C9DD98_9HYPH</name>
<dbReference type="GO" id="GO:0006646">
    <property type="term" value="P:phosphatidylethanolamine biosynthetic process"/>
    <property type="evidence" value="ECO:0007669"/>
    <property type="project" value="TreeGrafter"/>
</dbReference>
<dbReference type="GO" id="GO:0005737">
    <property type="term" value="C:cytoplasm"/>
    <property type="evidence" value="ECO:0007669"/>
    <property type="project" value="TreeGrafter"/>
</dbReference>
<keyword evidence="2" id="KW-1185">Reference proteome</keyword>
<organism evidence="1 2">
    <name type="scientific">Hartmannibacter diazotrophicus</name>
    <dbReference type="NCBI Taxonomy" id="1482074"/>
    <lineage>
        <taxon>Bacteria</taxon>
        <taxon>Pseudomonadati</taxon>
        <taxon>Pseudomonadota</taxon>
        <taxon>Alphaproteobacteria</taxon>
        <taxon>Hyphomicrobiales</taxon>
        <taxon>Pleomorphomonadaceae</taxon>
        <taxon>Hartmannibacter</taxon>
    </lineage>
</organism>
<reference evidence="2" key="1">
    <citation type="submission" date="2017-09" db="EMBL/GenBank/DDBJ databases">
        <title>Genome sequence of Nannocystis excedens DSM 71.</title>
        <authorList>
            <person name="Blom J."/>
        </authorList>
    </citation>
    <scope>NUCLEOTIDE SEQUENCE [LARGE SCALE GENOMIC DNA]</scope>
    <source>
        <strain evidence="2">type strain: E19</strain>
    </source>
</reference>
<dbReference type="Gene3D" id="3.30.200.20">
    <property type="entry name" value="Phosphorylase Kinase, domain 1"/>
    <property type="match status" value="1"/>
</dbReference>
<keyword evidence="1" id="KW-0418">Kinase</keyword>
<accession>A0A2C9DD98</accession>
<dbReference type="PANTHER" id="PTHR22603:SF66">
    <property type="entry name" value="ETHANOLAMINE KINASE"/>
    <property type="match status" value="1"/>
</dbReference>
<dbReference type="Gene3D" id="3.90.1200.10">
    <property type="match status" value="1"/>
</dbReference>
<evidence type="ECO:0000313" key="2">
    <source>
        <dbReference type="Proteomes" id="UP000223606"/>
    </source>
</evidence>
<sequence length="291" mass="32122">MTDVDTIRALPCWQGLIEVEPLGGGLSNRNFLVRDGGRQFVARMGMDMPFHHVFRAREAAVSQAAAVAGISPKLVHVLPGTMIFDYIGGQVLTPEDVRHHATAIARLLWEAHHRIGQHLRGPASYFCVFHVIRDYAARLTEADVAPSSLNHWLEVASKAQQLQPPLHLVIGHNDLLPANILRDPEGRLWLIDWEYGGYASPLFDLANLAGNAGFSDDEERQLLEVYFGTSPDADLLAALRAMKLASLLRETLWGMVSALCMPDNGVDYAAYTRQTRAAFETVLDAFEGRAA</sequence>
<evidence type="ECO:0000313" key="1">
    <source>
        <dbReference type="EMBL" id="SON58277.1"/>
    </source>
</evidence>
<dbReference type="CDD" id="cd05151">
    <property type="entry name" value="ChoK-like"/>
    <property type="match status" value="1"/>
</dbReference>
<dbReference type="Proteomes" id="UP000223606">
    <property type="component" value="Chromosome 1"/>
</dbReference>
<dbReference type="KEGG" id="hdi:HDIA_4736"/>
<dbReference type="Pfam" id="PF01633">
    <property type="entry name" value="Choline_kinase"/>
    <property type="match status" value="1"/>
</dbReference>
<dbReference type="AlphaFoldDB" id="A0A2C9DD98"/>
<dbReference type="RefSeq" id="WP_245884060.1">
    <property type="nucleotide sequence ID" value="NZ_LT960614.1"/>
</dbReference>